<evidence type="ECO:0000256" key="3">
    <source>
        <dbReference type="ARBA" id="ARBA00023199"/>
    </source>
</evidence>
<keyword evidence="3" id="KW-0741">SOS mutagenesis</keyword>
<dbReference type="GO" id="GO:0006281">
    <property type="term" value="P:DNA repair"/>
    <property type="evidence" value="ECO:0007669"/>
    <property type="project" value="UniProtKB-KW"/>
</dbReference>
<accession>A0AAJ1D4N1</accession>
<organism evidence="7 8">
    <name type="scientific">Pantoea ananas</name>
    <name type="common">Erwinia uredovora</name>
    <dbReference type="NCBI Taxonomy" id="553"/>
    <lineage>
        <taxon>Bacteria</taxon>
        <taxon>Pseudomonadati</taxon>
        <taxon>Pseudomonadota</taxon>
        <taxon>Gammaproteobacteria</taxon>
        <taxon>Enterobacterales</taxon>
        <taxon>Erwiniaceae</taxon>
        <taxon>Pantoea</taxon>
    </lineage>
</organism>
<keyword evidence="4" id="KW-0234">DNA repair</keyword>
<evidence type="ECO:0000256" key="5">
    <source>
        <dbReference type="ARBA" id="ARBA00023236"/>
    </source>
</evidence>
<dbReference type="InterPro" id="IPR050116">
    <property type="entry name" value="DNA_polymerase-Y"/>
</dbReference>
<dbReference type="PROSITE" id="PS50173">
    <property type="entry name" value="UMUC"/>
    <property type="match status" value="1"/>
</dbReference>
<dbReference type="InterPro" id="IPR025188">
    <property type="entry name" value="DUF4113"/>
</dbReference>
<dbReference type="InterPro" id="IPR043502">
    <property type="entry name" value="DNA/RNA_pol_sf"/>
</dbReference>
<keyword evidence="5" id="KW-0742">SOS response</keyword>
<dbReference type="NCBIfam" id="NF002955">
    <property type="entry name" value="PRK03609.1"/>
    <property type="match status" value="1"/>
</dbReference>
<comment type="caution">
    <text evidence="7">The sequence shown here is derived from an EMBL/GenBank/DDBJ whole genome shotgun (WGS) entry which is preliminary data.</text>
</comment>
<dbReference type="GO" id="GO:0003887">
    <property type="term" value="F:DNA-directed DNA polymerase activity"/>
    <property type="evidence" value="ECO:0007669"/>
    <property type="project" value="TreeGrafter"/>
</dbReference>
<reference evidence="7" key="1">
    <citation type="submission" date="2022-06" db="EMBL/GenBank/DDBJ databases">
        <title>Dynamics of rice microbiomes reveals core vertical transmitted seed endophytes.</title>
        <authorList>
            <person name="Liao K."/>
            <person name="Zhang X."/>
        </authorList>
    </citation>
    <scope>NUCLEOTIDE SEQUENCE</scope>
    <source>
        <strain evidence="7">JT1-17</strain>
    </source>
</reference>
<dbReference type="Gene3D" id="3.30.70.270">
    <property type="match status" value="1"/>
</dbReference>
<dbReference type="GO" id="GO:0005829">
    <property type="term" value="C:cytosol"/>
    <property type="evidence" value="ECO:0007669"/>
    <property type="project" value="TreeGrafter"/>
</dbReference>
<keyword evidence="2" id="KW-0227">DNA damage</keyword>
<dbReference type="PANTHER" id="PTHR11076:SF34">
    <property type="entry name" value="PROTEIN UMUC"/>
    <property type="match status" value="1"/>
</dbReference>
<evidence type="ECO:0000259" key="6">
    <source>
        <dbReference type="PROSITE" id="PS50173"/>
    </source>
</evidence>
<dbReference type="Pfam" id="PF13438">
    <property type="entry name" value="DUF4113"/>
    <property type="match status" value="1"/>
</dbReference>
<dbReference type="EMBL" id="JANFVX010000027">
    <property type="protein sequence ID" value="MCW0346296.1"/>
    <property type="molecule type" value="Genomic_DNA"/>
</dbReference>
<dbReference type="Pfam" id="PF00817">
    <property type="entry name" value="IMS"/>
    <property type="match status" value="1"/>
</dbReference>
<dbReference type="GO" id="GO:0003684">
    <property type="term" value="F:damaged DNA binding"/>
    <property type="evidence" value="ECO:0007669"/>
    <property type="project" value="InterPro"/>
</dbReference>
<dbReference type="Gene3D" id="3.30.1490.100">
    <property type="entry name" value="DNA polymerase, Y-family, little finger domain"/>
    <property type="match status" value="1"/>
</dbReference>
<dbReference type="Proteomes" id="UP001208888">
    <property type="component" value="Unassembled WGS sequence"/>
</dbReference>
<dbReference type="PANTHER" id="PTHR11076">
    <property type="entry name" value="DNA REPAIR POLYMERASE UMUC / TRANSFERASE FAMILY MEMBER"/>
    <property type="match status" value="1"/>
</dbReference>
<dbReference type="GO" id="GO:0009432">
    <property type="term" value="P:SOS response"/>
    <property type="evidence" value="ECO:0007669"/>
    <property type="project" value="UniProtKB-KW"/>
</dbReference>
<evidence type="ECO:0000313" key="8">
    <source>
        <dbReference type="Proteomes" id="UP001208888"/>
    </source>
</evidence>
<protein>
    <submittedName>
        <fullName evidence="7">Protein UmuC</fullName>
    </submittedName>
</protein>
<dbReference type="InterPro" id="IPR001126">
    <property type="entry name" value="UmuC"/>
</dbReference>
<dbReference type="InterPro" id="IPR017961">
    <property type="entry name" value="DNA_pol_Y-fam_little_finger"/>
</dbReference>
<evidence type="ECO:0000256" key="2">
    <source>
        <dbReference type="ARBA" id="ARBA00022763"/>
    </source>
</evidence>
<dbReference type="GO" id="GO:0042276">
    <property type="term" value="P:error-prone translesion synthesis"/>
    <property type="evidence" value="ECO:0007669"/>
    <property type="project" value="TreeGrafter"/>
</dbReference>
<dbReference type="Pfam" id="PF11799">
    <property type="entry name" value="IMS_C"/>
    <property type="match status" value="1"/>
</dbReference>
<comment type="similarity">
    <text evidence="1">Belongs to the DNA polymerase type-Y family.</text>
</comment>
<evidence type="ECO:0000313" key="7">
    <source>
        <dbReference type="EMBL" id="MCW0346296.1"/>
    </source>
</evidence>
<dbReference type="Gene3D" id="1.10.150.20">
    <property type="entry name" value="5' to 3' exonuclease, C-terminal subdomain"/>
    <property type="match status" value="1"/>
</dbReference>
<evidence type="ECO:0000256" key="4">
    <source>
        <dbReference type="ARBA" id="ARBA00023204"/>
    </source>
</evidence>
<sequence>MFFTMRTRQHLRSLTINMKMHIFCPKDIRAYWHSHFPMLCLGSSTSKKRYYPGKAVGDQNGGSAVSEKTLSQAKRRACIQFQLQAVNHNLSQRVMTALEEMTPRVEQYSIDEMFLDLKGIDGCEDFEHFGRRLRTHVLNTTGLTIGVGMGPTKTLAKSAQWASKEWEQFRGVLALTTGNPKRTATLLENQPVEEIWGVSRRIGKRLNLMGIHNALQLARTHPALIRKNFNVVLERTLRELNGESCIPLEELPPAKQQICCSRSFGERITSKVSMQQALCQYATRAAEKLRGERQFCRRISVFIRTSPHAVNEAFYGNSAGEKLPLPTQDTRDIIEVAMRSLDRIWLDNRRYMKAGIMLDDFTPNGVSQLSLFDDTQPRKNSTQLMKVLDGINQSGLGNMWFAGQGINTEWKMKREMLSPSWTTRWSDIPVARVL</sequence>
<dbReference type="InterPro" id="IPR043128">
    <property type="entry name" value="Rev_trsase/Diguanyl_cyclase"/>
</dbReference>
<gene>
    <name evidence="7" type="ORF">NB703_004389</name>
</gene>
<name>A0AAJ1D4N1_PANAN</name>
<dbReference type="AlphaFoldDB" id="A0AAJ1D4N1"/>
<evidence type="ECO:0000256" key="1">
    <source>
        <dbReference type="ARBA" id="ARBA00010945"/>
    </source>
</evidence>
<feature type="domain" description="UmuC" evidence="6">
    <location>
        <begin position="89"/>
        <end position="199"/>
    </location>
</feature>
<dbReference type="SUPFAM" id="SSF56672">
    <property type="entry name" value="DNA/RNA polymerases"/>
    <property type="match status" value="1"/>
</dbReference>
<dbReference type="InterPro" id="IPR036775">
    <property type="entry name" value="DNA_pol_Y-fam_lit_finger_sf"/>
</dbReference>
<dbReference type="SUPFAM" id="SSF100879">
    <property type="entry name" value="Lesion bypass DNA polymerase (Y-family), little finger domain"/>
    <property type="match status" value="1"/>
</dbReference>
<dbReference type="CDD" id="cd01700">
    <property type="entry name" value="PolY_Pol_V_umuC"/>
    <property type="match status" value="1"/>
</dbReference>
<proteinExistence type="inferred from homology"/>